<dbReference type="InterPro" id="IPR002401">
    <property type="entry name" value="Cyt_P450_E_grp-I"/>
</dbReference>
<dbReference type="InterPro" id="IPR001128">
    <property type="entry name" value="Cyt_P450"/>
</dbReference>
<dbReference type="Proteomes" id="UP000187203">
    <property type="component" value="Unassembled WGS sequence"/>
</dbReference>
<dbReference type="STRING" id="93759.A0A1R3JYN6"/>
<dbReference type="GO" id="GO:0005506">
    <property type="term" value="F:iron ion binding"/>
    <property type="evidence" value="ECO:0007669"/>
    <property type="project" value="InterPro"/>
</dbReference>
<keyword evidence="6 8" id="KW-0503">Monooxygenase</keyword>
<evidence type="ECO:0000256" key="6">
    <source>
        <dbReference type="ARBA" id="ARBA00023033"/>
    </source>
</evidence>
<dbReference type="InterPro" id="IPR017972">
    <property type="entry name" value="Cyt_P450_CS"/>
</dbReference>
<dbReference type="InterPro" id="IPR050651">
    <property type="entry name" value="Plant_Cytochrome_P450_Monoox"/>
</dbReference>
<evidence type="ECO:0000256" key="3">
    <source>
        <dbReference type="ARBA" id="ARBA00022723"/>
    </source>
</evidence>
<accession>A0A1R3JYN6</accession>
<evidence type="ECO:0000256" key="5">
    <source>
        <dbReference type="ARBA" id="ARBA00023004"/>
    </source>
</evidence>
<evidence type="ECO:0000256" key="2">
    <source>
        <dbReference type="ARBA" id="ARBA00022617"/>
    </source>
</evidence>
<dbReference type="AlphaFoldDB" id="A0A1R3JYN6"/>
<evidence type="ECO:0000313" key="9">
    <source>
        <dbReference type="EMBL" id="OMO99954.1"/>
    </source>
</evidence>
<name>A0A1R3JYN6_9ROSI</name>
<dbReference type="PANTHER" id="PTHR47947">
    <property type="entry name" value="CYTOCHROME P450 82C3-RELATED"/>
    <property type="match status" value="1"/>
</dbReference>
<comment type="cofactor">
    <cofactor evidence="7">
        <name>heme</name>
        <dbReference type="ChEBI" id="CHEBI:30413"/>
    </cofactor>
</comment>
<sequence length="209" mass="23027">MVQVLVLAGTETVAATLEWALSVLLNHPDILEKAKEELDSEVGQQTLIDEPHISNLPYLQNIISETLRLYPAAPLLIPHMASNDCTIGGYNVPSNTIVLINAWAVHRDPKLWDDPLAFKPERFENPGETESYKFLPFGLGRRACPGLSLAHRVIGLALGSLIQCFEWKRVGNEEIDMTEGHGLTMPKAQPLVAMCRARPIMNKVLAGAV</sequence>
<comment type="caution">
    <text evidence="9">The sequence shown here is derived from an EMBL/GenBank/DDBJ whole genome shotgun (WGS) entry which is preliminary data.</text>
</comment>
<dbReference type="PRINTS" id="PR00385">
    <property type="entry name" value="P450"/>
</dbReference>
<keyword evidence="2 7" id="KW-0349">Heme</keyword>
<evidence type="ECO:0000256" key="8">
    <source>
        <dbReference type="RuleBase" id="RU000461"/>
    </source>
</evidence>
<proteinExistence type="inferred from homology"/>
<dbReference type="PRINTS" id="PR00463">
    <property type="entry name" value="EP450I"/>
</dbReference>
<comment type="similarity">
    <text evidence="1 8">Belongs to the cytochrome P450 family.</text>
</comment>
<protein>
    <submittedName>
        <fullName evidence="9">Cytochrome P450</fullName>
    </submittedName>
</protein>
<keyword evidence="4 8" id="KW-0560">Oxidoreductase</keyword>
<feature type="binding site" description="axial binding residue" evidence="7">
    <location>
        <position position="144"/>
    </location>
    <ligand>
        <name>heme</name>
        <dbReference type="ChEBI" id="CHEBI:30413"/>
    </ligand>
    <ligandPart>
        <name>Fe</name>
        <dbReference type="ChEBI" id="CHEBI:18248"/>
    </ligandPart>
</feature>
<dbReference type="Pfam" id="PF00067">
    <property type="entry name" value="p450"/>
    <property type="match status" value="1"/>
</dbReference>
<reference evidence="10" key="1">
    <citation type="submission" date="2013-09" db="EMBL/GenBank/DDBJ databases">
        <title>Corchorus olitorius genome sequencing.</title>
        <authorList>
            <person name="Alam M."/>
            <person name="Haque M.S."/>
            <person name="Islam M.S."/>
            <person name="Emdad E.M."/>
            <person name="Islam M.M."/>
            <person name="Ahmed B."/>
            <person name="Halim A."/>
            <person name="Hossen Q.M.M."/>
            <person name="Hossain M.Z."/>
            <person name="Ahmed R."/>
            <person name="Khan M.M."/>
            <person name="Islam R."/>
            <person name="Rashid M.M."/>
            <person name="Khan S.A."/>
            <person name="Rahman M.S."/>
            <person name="Alam M."/>
            <person name="Yahiya A.S."/>
            <person name="Khan M.S."/>
            <person name="Azam M.S."/>
            <person name="Haque T."/>
            <person name="Lashkar M.Z.H."/>
            <person name="Akhand A.I."/>
            <person name="Morshed G."/>
            <person name="Roy S."/>
            <person name="Uddin K.S."/>
            <person name="Rabeya T."/>
            <person name="Hossain A.S."/>
            <person name="Chowdhury A."/>
            <person name="Snigdha A.R."/>
            <person name="Mortoza M.S."/>
            <person name="Matin S.A."/>
            <person name="Hoque S.M.E."/>
            <person name="Islam M.K."/>
            <person name="Roy D.K."/>
            <person name="Haider R."/>
            <person name="Moosa M.M."/>
            <person name="Elias S.M."/>
            <person name="Hasan A.M."/>
            <person name="Jahan S."/>
            <person name="Shafiuddin M."/>
            <person name="Mahmood N."/>
            <person name="Shommy N.S."/>
        </authorList>
    </citation>
    <scope>NUCLEOTIDE SEQUENCE [LARGE SCALE GENOMIC DNA]</scope>
    <source>
        <strain evidence="10">cv. O-4</strain>
    </source>
</reference>
<dbReference type="GO" id="GO:0020037">
    <property type="term" value="F:heme binding"/>
    <property type="evidence" value="ECO:0007669"/>
    <property type="project" value="InterPro"/>
</dbReference>
<dbReference type="GO" id="GO:0004497">
    <property type="term" value="F:monooxygenase activity"/>
    <property type="evidence" value="ECO:0007669"/>
    <property type="project" value="UniProtKB-KW"/>
</dbReference>
<evidence type="ECO:0000256" key="1">
    <source>
        <dbReference type="ARBA" id="ARBA00010617"/>
    </source>
</evidence>
<dbReference type="Gene3D" id="1.10.630.10">
    <property type="entry name" value="Cytochrome P450"/>
    <property type="match status" value="1"/>
</dbReference>
<dbReference type="EMBL" id="AWUE01015013">
    <property type="protein sequence ID" value="OMO99954.1"/>
    <property type="molecule type" value="Genomic_DNA"/>
</dbReference>
<evidence type="ECO:0000313" key="10">
    <source>
        <dbReference type="Proteomes" id="UP000187203"/>
    </source>
</evidence>
<dbReference type="PANTHER" id="PTHR47947:SF24">
    <property type="entry name" value="ISOFLAVONE 2'-HYDROXYLASE-LIKE"/>
    <property type="match status" value="1"/>
</dbReference>
<evidence type="ECO:0000256" key="7">
    <source>
        <dbReference type="PIRSR" id="PIRSR602401-1"/>
    </source>
</evidence>
<organism evidence="9 10">
    <name type="scientific">Corchorus olitorius</name>
    <dbReference type="NCBI Taxonomy" id="93759"/>
    <lineage>
        <taxon>Eukaryota</taxon>
        <taxon>Viridiplantae</taxon>
        <taxon>Streptophyta</taxon>
        <taxon>Embryophyta</taxon>
        <taxon>Tracheophyta</taxon>
        <taxon>Spermatophyta</taxon>
        <taxon>Magnoliopsida</taxon>
        <taxon>eudicotyledons</taxon>
        <taxon>Gunneridae</taxon>
        <taxon>Pentapetalae</taxon>
        <taxon>rosids</taxon>
        <taxon>malvids</taxon>
        <taxon>Malvales</taxon>
        <taxon>Malvaceae</taxon>
        <taxon>Grewioideae</taxon>
        <taxon>Apeibeae</taxon>
        <taxon>Corchorus</taxon>
    </lineage>
</organism>
<evidence type="ECO:0000256" key="4">
    <source>
        <dbReference type="ARBA" id="ARBA00023002"/>
    </source>
</evidence>
<dbReference type="SUPFAM" id="SSF48264">
    <property type="entry name" value="Cytochrome P450"/>
    <property type="match status" value="1"/>
</dbReference>
<dbReference type="InterPro" id="IPR036396">
    <property type="entry name" value="Cyt_P450_sf"/>
</dbReference>
<dbReference type="PROSITE" id="PS00086">
    <property type="entry name" value="CYTOCHROME_P450"/>
    <property type="match status" value="1"/>
</dbReference>
<keyword evidence="3 7" id="KW-0479">Metal-binding</keyword>
<keyword evidence="10" id="KW-1185">Reference proteome</keyword>
<gene>
    <name evidence="9" type="ORF">COLO4_13009</name>
</gene>
<keyword evidence="5 7" id="KW-0408">Iron</keyword>
<dbReference type="GO" id="GO:0016705">
    <property type="term" value="F:oxidoreductase activity, acting on paired donors, with incorporation or reduction of molecular oxygen"/>
    <property type="evidence" value="ECO:0007669"/>
    <property type="project" value="InterPro"/>
</dbReference>
<dbReference type="OrthoDB" id="2789670at2759"/>